<evidence type="ECO:0000256" key="1">
    <source>
        <dbReference type="ARBA" id="ARBA00008535"/>
    </source>
</evidence>
<evidence type="ECO:0000256" key="4">
    <source>
        <dbReference type="SAM" id="MobiDB-lite"/>
    </source>
</evidence>
<evidence type="ECO:0000313" key="6">
    <source>
        <dbReference type="Ensembl" id="ENSACLP00000018016.2"/>
    </source>
</evidence>
<comment type="similarity">
    <text evidence="1">Belongs to the TRAFAC class TrmE-Era-EngA-EngB-Septin-like GTPase superfamily. AIG1/Toc34/Toc159-like paraseptin GTPase family. IAN subfamily.</text>
</comment>
<dbReference type="GO" id="GO:0005525">
    <property type="term" value="F:GTP binding"/>
    <property type="evidence" value="ECO:0007669"/>
    <property type="project" value="UniProtKB-KW"/>
</dbReference>
<dbReference type="OrthoDB" id="60866at2759"/>
<gene>
    <name evidence="6" type="primary">ATL2</name>
</gene>
<evidence type="ECO:0000256" key="3">
    <source>
        <dbReference type="ARBA" id="ARBA00023134"/>
    </source>
</evidence>
<keyword evidence="2" id="KW-0547">Nucleotide-binding</keyword>
<reference evidence="6" key="4">
    <citation type="submission" date="2025-09" db="UniProtKB">
        <authorList>
            <consortium name="Ensembl"/>
        </authorList>
    </citation>
    <scope>IDENTIFICATION</scope>
</reference>
<accession>A0A3P8PLW9</accession>
<dbReference type="Proteomes" id="UP000265100">
    <property type="component" value="Chromosome 19"/>
</dbReference>
<keyword evidence="3" id="KW-0342">GTP-binding</keyword>
<dbReference type="PANTHER" id="PTHR10903:SF112">
    <property type="entry name" value="SI:CH211-113E8.5"/>
    <property type="match status" value="1"/>
</dbReference>
<dbReference type="OMA" id="YTRTAPY"/>
<keyword evidence="7" id="KW-1185">Reference proteome</keyword>
<dbReference type="SUPFAM" id="SSF52540">
    <property type="entry name" value="P-loop containing nucleoside triphosphate hydrolases"/>
    <property type="match status" value="1"/>
</dbReference>
<proteinExistence type="inferred from homology"/>
<feature type="domain" description="AIG1-type G" evidence="5">
    <location>
        <begin position="287"/>
        <end position="495"/>
    </location>
</feature>
<dbReference type="Ensembl" id="ENSACLT00000018446.2">
    <property type="protein sequence ID" value="ENSACLP00000018016.2"/>
    <property type="gene ID" value="ENSACLG00000012325.2"/>
</dbReference>
<protein>
    <recommendedName>
        <fullName evidence="5">AIG1-type G domain-containing protein</fullName>
    </recommendedName>
</protein>
<dbReference type="PANTHER" id="PTHR10903">
    <property type="entry name" value="GTPASE, IMAP FAMILY MEMBER-RELATED"/>
    <property type="match status" value="1"/>
</dbReference>
<dbReference type="InterPro" id="IPR045058">
    <property type="entry name" value="GIMA/IAN/Toc"/>
</dbReference>
<dbReference type="Pfam" id="PF04548">
    <property type="entry name" value="AIG1"/>
    <property type="match status" value="2"/>
</dbReference>
<dbReference type="InterPro" id="IPR006703">
    <property type="entry name" value="G_AIG1"/>
</dbReference>
<dbReference type="AlphaFoldDB" id="A0A3P8PLW9"/>
<reference evidence="6" key="3">
    <citation type="submission" date="2025-08" db="UniProtKB">
        <authorList>
            <consortium name="Ensembl"/>
        </authorList>
    </citation>
    <scope>IDENTIFICATION</scope>
</reference>
<dbReference type="Gene3D" id="3.40.50.300">
    <property type="entry name" value="P-loop containing nucleotide triphosphate hydrolases"/>
    <property type="match status" value="2"/>
</dbReference>
<organism evidence="6 7">
    <name type="scientific">Astatotilapia calliptera</name>
    <name type="common">Eastern happy</name>
    <name type="synonym">Chromis callipterus</name>
    <dbReference type="NCBI Taxonomy" id="8154"/>
    <lineage>
        <taxon>Eukaryota</taxon>
        <taxon>Metazoa</taxon>
        <taxon>Chordata</taxon>
        <taxon>Craniata</taxon>
        <taxon>Vertebrata</taxon>
        <taxon>Euteleostomi</taxon>
        <taxon>Actinopterygii</taxon>
        <taxon>Neopterygii</taxon>
        <taxon>Teleostei</taxon>
        <taxon>Neoteleostei</taxon>
        <taxon>Acanthomorphata</taxon>
        <taxon>Ovalentaria</taxon>
        <taxon>Cichlomorphae</taxon>
        <taxon>Cichliformes</taxon>
        <taxon>Cichlidae</taxon>
        <taxon>African cichlids</taxon>
        <taxon>Pseudocrenilabrinae</taxon>
        <taxon>Haplochromini</taxon>
        <taxon>Astatotilapia</taxon>
    </lineage>
</organism>
<name>A0A3P8PLW9_ASTCA</name>
<dbReference type="InterPro" id="IPR027417">
    <property type="entry name" value="P-loop_NTPase"/>
</dbReference>
<feature type="region of interest" description="Disordered" evidence="4">
    <location>
        <begin position="239"/>
        <end position="259"/>
    </location>
</feature>
<dbReference type="Bgee" id="ENSACLG00000012325">
    <property type="expression patterns" value="Expressed in spleen and 5 other cell types or tissues"/>
</dbReference>
<reference evidence="7" key="2">
    <citation type="submission" date="2023-03" db="EMBL/GenBank/DDBJ databases">
        <authorList>
            <consortium name="Wellcome Sanger Institute Data Sharing"/>
        </authorList>
    </citation>
    <scope>NUCLEOTIDE SEQUENCE [LARGE SCALE GENOMIC DNA]</scope>
</reference>
<reference evidence="6 7" key="1">
    <citation type="submission" date="2018-05" db="EMBL/GenBank/DDBJ databases">
        <authorList>
            <person name="Datahose"/>
        </authorList>
    </citation>
    <scope>NUCLEOTIDE SEQUENCE</scope>
</reference>
<dbReference type="STRING" id="8154.ENSACLP00000018016"/>
<sequence>MAKKNVTDIREMMVVISMMEEWSALKSLAQDSSEDESHKLSFRSVGSNQVCDLTVEDRSISLHYAELKENMTEESICETIDSCFKSCTEEIRTFLLLIQGGCYTMREQRLTGILQAHFGAEALKYLIVLSVEDGKVVDTLDDAQLDLINVCDGRYCRVRSSAPGGGLHTLLEMVDYLMTENGVTGYTESMLSESMKRRTEDSAMNMLKMKVREAEEKEQAFMQLLQQQEQRRAKELEELNAKHDEERKKEGAEQKQYEAKRENLEEAVRSHRAMLQLQISTPDDDEKNKISVIFLGLSGSGKSSALNVILERAGSQYSINGSTHEPALLTVFCERKEVYAAGRKLILVDTPELWDEDGVENVELVKDCLALAVPGPHVFLLVLQVGRFTQGECEMFGHLQKIFGREFAEHAIVLFVQFDNNKCRPQKINNYVAGAHSALQDLVRKCGSRYYELNIIKSQNALSYPQVKDLLSGISKLVASHGGHPHIVKRFSLQELQERNKVIEERKEGALEVNYLLREN</sequence>
<evidence type="ECO:0000259" key="5">
    <source>
        <dbReference type="PROSITE" id="PS51720"/>
    </source>
</evidence>
<dbReference type="PROSITE" id="PS51720">
    <property type="entry name" value="G_AIG1"/>
    <property type="match status" value="1"/>
</dbReference>
<evidence type="ECO:0000313" key="7">
    <source>
        <dbReference type="Proteomes" id="UP000265100"/>
    </source>
</evidence>
<evidence type="ECO:0000256" key="2">
    <source>
        <dbReference type="ARBA" id="ARBA00022741"/>
    </source>
</evidence>
<dbReference type="GeneTree" id="ENSGT00940000164100"/>